<reference evidence="1" key="1">
    <citation type="submission" date="2011-10" db="EMBL/GenBank/DDBJ databases">
        <title>The Genome Sequence of Fusarium oxysporum HDV247.</title>
        <authorList>
            <consortium name="The Broad Institute Genome Sequencing Platform"/>
            <person name="Ma L.-J."/>
            <person name="Gale L.R."/>
            <person name="Schwartz D.C."/>
            <person name="Zhou S."/>
            <person name="Corby-Kistler H."/>
            <person name="Young S.K."/>
            <person name="Zeng Q."/>
            <person name="Gargeya S."/>
            <person name="Fitzgerald M."/>
            <person name="Haas B."/>
            <person name="Abouelleil A."/>
            <person name="Alvarado L."/>
            <person name="Arachchi H.M."/>
            <person name="Berlin A."/>
            <person name="Brown A."/>
            <person name="Chapman S.B."/>
            <person name="Chen Z."/>
            <person name="Dunbar C."/>
            <person name="Freedman E."/>
            <person name="Gearin G."/>
            <person name="Goldberg J."/>
            <person name="Griggs A."/>
            <person name="Gujja S."/>
            <person name="Heiman D."/>
            <person name="Howarth C."/>
            <person name="Larson L."/>
            <person name="Lui A."/>
            <person name="MacDonald P.J.P."/>
            <person name="Montmayeur A."/>
            <person name="Murphy C."/>
            <person name="Neiman D."/>
            <person name="Pearson M."/>
            <person name="Priest M."/>
            <person name="Roberts A."/>
            <person name="Saif S."/>
            <person name="Shea T."/>
            <person name="Shenoy N."/>
            <person name="Sisk P."/>
            <person name="Stolte C."/>
            <person name="Sykes S."/>
            <person name="Wortman J."/>
            <person name="Nusbaum C."/>
            <person name="Birren B."/>
        </authorList>
    </citation>
    <scope>NUCLEOTIDE SEQUENCE [LARGE SCALE GENOMIC DNA]</scope>
    <source>
        <strain evidence="1">HDV247</strain>
    </source>
</reference>
<reference evidence="1" key="2">
    <citation type="submission" date="2012-05" db="EMBL/GenBank/DDBJ databases">
        <title>Annotation of the Genome Sequence of Fusarium oxysporum HDV247.</title>
        <authorList>
            <consortium name="The Broad Institute Genomics Platform"/>
            <person name="Ma L.-J."/>
            <person name="Corby-Kistler H."/>
            <person name="Broz K."/>
            <person name="Gale L.R."/>
            <person name="Jonkers W."/>
            <person name="O'Donnell K."/>
            <person name="Ploetz R."/>
            <person name="Steinberg C."/>
            <person name="Schwartz D.C."/>
            <person name="VanEtten H."/>
            <person name="Zhou S."/>
            <person name="Young S.K."/>
            <person name="Zeng Q."/>
            <person name="Gargeya S."/>
            <person name="Fitzgerald M."/>
            <person name="Abouelleil A."/>
            <person name="Alvarado L."/>
            <person name="Chapman S.B."/>
            <person name="Gainer-Dewar J."/>
            <person name="Goldberg J."/>
            <person name="Griggs A."/>
            <person name="Gujja S."/>
            <person name="Hansen M."/>
            <person name="Howarth C."/>
            <person name="Imamovic A."/>
            <person name="Ireland A."/>
            <person name="Larimer J."/>
            <person name="McCowan C."/>
            <person name="Murphy C."/>
            <person name="Pearson M."/>
            <person name="Poon T.W."/>
            <person name="Priest M."/>
            <person name="Roberts A."/>
            <person name="Saif S."/>
            <person name="Shea T."/>
            <person name="Sykes S."/>
            <person name="Wortman J."/>
            <person name="Nusbaum C."/>
            <person name="Birren B."/>
        </authorList>
    </citation>
    <scope>NUCLEOTIDE SEQUENCE</scope>
    <source>
        <strain evidence="1">HDV247</strain>
    </source>
</reference>
<proteinExistence type="predicted"/>
<dbReference type="AlphaFoldDB" id="W9NYY2"/>
<gene>
    <name evidence="1" type="ORF">FOVG_13033</name>
</gene>
<evidence type="ECO:0000313" key="1">
    <source>
        <dbReference type="EMBL" id="EXA35916.1"/>
    </source>
</evidence>
<dbReference type="HOGENOM" id="CLU_2849761_0_0_1"/>
<protein>
    <submittedName>
        <fullName evidence="1">Uncharacterized protein</fullName>
    </submittedName>
</protein>
<dbReference type="Proteomes" id="UP000030751">
    <property type="component" value="Unassembled WGS sequence"/>
</dbReference>
<organism evidence="1">
    <name type="scientific">Fusarium oxysporum f. sp. pisi HDV247</name>
    <dbReference type="NCBI Taxonomy" id="1080344"/>
    <lineage>
        <taxon>Eukaryota</taxon>
        <taxon>Fungi</taxon>
        <taxon>Dikarya</taxon>
        <taxon>Ascomycota</taxon>
        <taxon>Pezizomycotina</taxon>
        <taxon>Sordariomycetes</taxon>
        <taxon>Hypocreomycetidae</taxon>
        <taxon>Hypocreales</taxon>
        <taxon>Nectriaceae</taxon>
        <taxon>Fusarium</taxon>
        <taxon>Fusarium oxysporum species complex</taxon>
    </lineage>
</organism>
<sequence>MILLYRPCSYKVALKRCVPLRAVCMVSRKCRAKVQNRLSGLPVLVTVSAKNIRWPMTLVLSSFRI</sequence>
<accession>W9NYY2</accession>
<dbReference type="EMBL" id="JH650977">
    <property type="protein sequence ID" value="EXA35916.1"/>
    <property type="molecule type" value="Genomic_DNA"/>
</dbReference>
<name>W9NYY2_FUSOX</name>